<evidence type="ECO:0000313" key="6">
    <source>
        <dbReference type="Proteomes" id="UP000283509"/>
    </source>
</evidence>
<dbReference type="InterPro" id="IPR031259">
    <property type="entry name" value="ILBP"/>
</dbReference>
<dbReference type="SMR" id="A0A3R7QTV0"/>
<keyword evidence="2" id="KW-0446">Lipid-binding</keyword>
<reference evidence="5 6" key="1">
    <citation type="submission" date="2018-04" db="EMBL/GenBank/DDBJ databases">
        <authorList>
            <person name="Zhang X."/>
            <person name="Yuan J."/>
            <person name="Li F."/>
            <person name="Xiang J."/>
        </authorList>
    </citation>
    <scope>NUCLEOTIDE SEQUENCE [LARGE SCALE GENOMIC DNA]</scope>
    <source>
        <tissue evidence="5">Muscle</tissue>
    </source>
</reference>
<dbReference type="Pfam" id="PF00061">
    <property type="entry name" value="Lipocalin"/>
    <property type="match status" value="1"/>
</dbReference>
<dbReference type="AlphaFoldDB" id="A0A3R7QTV0"/>
<dbReference type="Gene3D" id="2.40.128.20">
    <property type="match status" value="1"/>
</dbReference>
<dbReference type="InterPro" id="IPR012674">
    <property type="entry name" value="Calycin"/>
</dbReference>
<comment type="similarity">
    <text evidence="1 3">Belongs to the calycin superfamily. Fatty-acid binding protein (FABP) family.</text>
</comment>
<gene>
    <name evidence="5" type="ORF">C7M84_003131</name>
</gene>
<accession>A0A3R7QTV0</accession>
<name>A0A3R7QTV0_PENVA</name>
<comment type="caution">
    <text evidence="5">The sequence shown here is derived from an EMBL/GenBank/DDBJ whole genome shotgun (WGS) entry which is preliminary data.</text>
</comment>
<evidence type="ECO:0000256" key="2">
    <source>
        <dbReference type="ARBA" id="ARBA00023121"/>
    </source>
</evidence>
<sequence>MPNIAGKYTLESSENFEEFMKALGVGMMLRKLGSTSKPTVELSEENGVWTMKTSTTMKTTEIKFKLGEEVSETTFDGRECKTTFTMEGEKLIQVQKATKGKDCKFTREFTDTQMIMLSECDGVVSKRIYKRQ</sequence>
<dbReference type="SUPFAM" id="SSF50814">
    <property type="entry name" value="Lipocalins"/>
    <property type="match status" value="1"/>
</dbReference>
<reference evidence="5 6" key="2">
    <citation type="submission" date="2019-01" db="EMBL/GenBank/DDBJ databases">
        <title>The decoding of complex shrimp genome reveals the adaptation for benthos swimmer, frequently molting mechanism and breeding impact on genome.</title>
        <authorList>
            <person name="Sun Y."/>
            <person name="Gao Y."/>
            <person name="Yu Y."/>
        </authorList>
    </citation>
    <scope>NUCLEOTIDE SEQUENCE [LARGE SCALE GENOMIC DNA]</scope>
    <source>
        <tissue evidence="5">Muscle</tissue>
    </source>
</reference>
<dbReference type="InterPro" id="IPR000566">
    <property type="entry name" value="Lipocln_cytosolic_FA-bd_dom"/>
</dbReference>
<dbReference type="PANTHER" id="PTHR11955">
    <property type="entry name" value="FATTY ACID BINDING PROTEIN"/>
    <property type="match status" value="1"/>
</dbReference>
<evidence type="ECO:0000256" key="3">
    <source>
        <dbReference type="RuleBase" id="RU003696"/>
    </source>
</evidence>
<dbReference type="EMBL" id="QCYY01001422">
    <property type="protein sequence ID" value="ROT78168.1"/>
    <property type="molecule type" value="Genomic_DNA"/>
</dbReference>
<evidence type="ECO:0000259" key="4">
    <source>
        <dbReference type="PROSITE" id="PS00214"/>
    </source>
</evidence>
<dbReference type="STRING" id="6689.A0A3R7QTV0"/>
<feature type="domain" description="Cytosolic fatty-acid binding proteins" evidence="4">
    <location>
        <begin position="6"/>
        <end position="23"/>
    </location>
</feature>
<protein>
    <submittedName>
        <fullName evidence="5">Intracellular fatty acid binding protein</fullName>
    </submittedName>
</protein>
<dbReference type="InterPro" id="IPR000463">
    <property type="entry name" value="Fatty_acid-bd"/>
</dbReference>
<keyword evidence="3" id="KW-0813">Transport</keyword>
<dbReference type="GO" id="GO:0005504">
    <property type="term" value="F:fatty acid binding"/>
    <property type="evidence" value="ECO:0007669"/>
    <property type="project" value="UniProtKB-ARBA"/>
</dbReference>
<dbReference type="PRINTS" id="PR00178">
    <property type="entry name" value="FATTYACIDBP"/>
</dbReference>
<dbReference type="PROSITE" id="PS00214">
    <property type="entry name" value="FABP"/>
    <property type="match status" value="1"/>
</dbReference>
<organism evidence="5 6">
    <name type="scientific">Penaeus vannamei</name>
    <name type="common">Whiteleg shrimp</name>
    <name type="synonym">Litopenaeus vannamei</name>
    <dbReference type="NCBI Taxonomy" id="6689"/>
    <lineage>
        <taxon>Eukaryota</taxon>
        <taxon>Metazoa</taxon>
        <taxon>Ecdysozoa</taxon>
        <taxon>Arthropoda</taxon>
        <taxon>Crustacea</taxon>
        <taxon>Multicrustacea</taxon>
        <taxon>Malacostraca</taxon>
        <taxon>Eumalacostraca</taxon>
        <taxon>Eucarida</taxon>
        <taxon>Decapoda</taxon>
        <taxon>Dendrobranchiata</taxon>
        <taxon>Penaeoidea</taxon>
        <taxon>Penaeidae</taxon>
        <taxon>Penaeus</taxon>
    </lineage>
</organism>
<dbReference type="Proteomes" id="UP000283509">
    <property type="component" value="Unassembled WGS sequence"/>
</dbReference>
<keyword evidence="6" id="KW-1185">Reference proteome</keyword>
<evidence type="ECO:0000313" key="5">
    <source>
        <dbReference type="EMBL" id="ROT78168.1"/>
    </source>
</evidence>
<evidence type="ECO:0000256" key="1">
    <source>
        <dbReference type="ARBA" id="ARBA00008390"/>
    </source>
</evidence>
<dbReference type="OrthoDB" id="354351at2759"/>
<dbReference type="FunFam" id="2.40.128.20:FF:000001">
    <property type="entry name" value="Fatty acid-binding protein, adipocyte"/>
    <property type="match status" value="1"/>
</dbReference>
<proteinExistence type="inferred from homology"/>